<gene>
    <name evidence="1" type="ORF">GKJPGBOP_07386</name>
</gene>
<dbReference type="EMBL" id="BHZD01000001">
    <property type="protein sequence ID" value="GCD47599.1"/>
    <property type="molecule type" value="Genomic_DNA"/>
</dbReference>
<evidence type="ECO:0000313" key="2">
    <source>
        <dbReference type="Proteomes" id="UP000286746"/>
    </source>
</evidence>
<dbReference type="RefSeq" id="WP_125057672.1">
    <property type="nucleotide sequence ID" value="NZ_BHZD01000001.1"/>
</dbReference>
<organism evidence="1 2">
    <name type="scientific">Streptomyces paromomycinus</name>
    <name type="common">Streptomyces rimosus subsp. paromomycinus</name>
    <dbReference type="NCBI Taxonomy" id="92743"/>
    <lineage>
        <taxon>Bacteria</taxon>
        <taxon>Bacillati</taxon>
        <taxon>Actinomycetota</taxon>
        <taxon>Actinomycetes</taxon>
        <taxon>Kitasatosporales</taxon>
        <taxon>Streptomycetaceae</taxon>
        <taxon>Streptomyces</taxon>
    </lineage>
</organism>
<sequence>MPNENAWSVIAEPASNSLILGVDFPAAGRHEAGFDDLVKGMGTAWSGHGVLQTSPPPVRLADRPSGDFYTDHWMRSGDWEKYEVVAVLGYCVGAVYAGRVAERLAAVQGRMPQVVLFDAQLADLPLLASEMHKMIGQAAAVLSEQEAEEGRKRAVEIVATPSIGMAEAAGQMVELYRELATSGFRRIGLSESRCEEMVLLFESYMTWLSASSRIDPAGAWGGALGLTSADYGELEKAGATTVVNAATAAIGRRIPVETRHIDLLRDASTVRALLANTEF</sequence>
<dbReference type="AlphaFoldDB" id="A0A401WEA6"/>
<comment type="caution">
    <text evidence="1">The sequence shown here is derived from an EMBL/GenBank/DDBJ whole genome shotgun (WGS) entry which is preliminary data.</text>
</comment>
<keyword evidence="2" id="KW-1185">Reference proteome</keyword>
<proteinExistence type="predicted"/>
<protein>
    <submittedName>
        <fullName evidence="1">Uncharacterized protein</fullName>
    </submittedName>
</protein>
<reference evidence="1 2" key="1">
    <citation type="submission" date="2018-11" db="EMBL/GenBank/DDBJ databases">
        <title>Whole genome sequence of Streptomyces paromomycinus NBRC 15454(T).</title>
        <authorList>
            <person name="Komaki H."/>
            <person name="Tamura T."/>
        </authorList>
    </citation>
    <scope>NUCLEOTIDE SEQUENCE [LARGE SCALE GENOMIC DNA]</scope>
    <source>
        <strain evidence="1 2">NBRC 15454</strain>
    </source>
</reference>
<dbReference type="Proteomes" id="UP000286746">
    <property type="component" value="Unassembled WGS sequence"/>
</dbReference>
<name>A0A401WEA6_STREY</name>
<evidence type="ECO:0000313" key="1">
    <source>
        <dbReference type="EMBL" id="GCD47599.1"/>
    </source>
</evidence>
<accession>A0A401WEA6</accession>